<protein>
    <submittedName>
        <fullName evidence="2">Uncharacterized protein</fullName>
    </submittedName>
</protein>
<dbReference type="EMBL" id="PCYM01000006">
    <property type="protein sequence ID" value="PIR47473.1"/>
    <property type="molecule type" value="Genomic_DNA"/>
</dbReference>
<proteinExistence type="predicted"/>
<evidence type="ECO:0000256" key="1">
    <source>
        <dbReference type="SAM" id="Phobius"/>
    </source>
</evidence>
<reference evidence="2 3" key="1">
    <citation type="submission" date="2017-09" db="EMBL/GenBank/DDBJ databases">
        <title>Depth-based differentiation of microbial function through sediment-hosted aquifers and enrichment of novel symbionts in the deep terrestrial subsurface.</title>
        <authorList>
            <person name="Probst A.J."/>
            <person name="Ladd B."/>
            <person name="Jarett J.K."/>
            <person name="Geller-Mcgrath D.E."/>
            <person name="Sieber C.M."/>
            <person name="Emerson J.B."/>
            <person name="Anantharaman K."/>
            <person name="Thomas B.C."/>
            <person name="Malmstrom R."/>
            <person name="Stieglmeier M."/>
            <person name="Klingl A."/>
            <person name="Woyke T."/>
            <person name="Ryan C.M."/>
            <person name="Banfield J.F."/>
        </authorList>
    </citation>
    <scope>NUCLEOTIDE SEQUENCE [LARGE SCALE GENOMIC DNA]</scope>
    <source>
        <strain evidence="2">CG10_big_fil_rev_8_21_14_0_10_50_16</strain>
    </source>
</reference>
<dbReference type="Proteomes" id="UP000230084">
    <property type="component" value="Unassembled WGS sequence"/>
</dbReference>
<feature type="transmembrane region" description="Helical" evidence="1">
    <location>
        <begin position="6"/>
        <end position="26"/>
    </location>
</feature>
<keyword evidence="1" id="KW-0812">Transmembrane</keyword>
<gene>
    <name evidence="2" type="ORF">COV06_03380</name>
</gene>
<keyword evidence="1" id="KW-0472">Membrane</keyword>
<name>A0A2H0RLU7_9BACT</name>
<comment type="caution">
    <text evidence="2">The sequence shown here is derived from an EMBL/GenBank/DDBJ whole genome shotgun (WGS) entry which is preliminary data.</text>
</comment>
<evidence type="ECO:0000313" key="2">
    <source>
        <dbReference type="EMBL" id="PIR47473.1"/>
    </source>
</evidence>
<evidence type="ECO:0000313" key="3">
    <source>
        <dbReference type="Proteomes" id="UP000230084"/>
    </source>
</evidence>
<sequence length="81" mass="9530">MIPINLFLFVFLFFMLLVLLFTFFNVYHMVRYGRACKFTIVITTLYVVIVLGMIGLSMYFISLADWSTRISIIPETTNQIF</sequence>
<dbReference type="AlphaFoldDB" id="A0A2H0RLU7"/>
<feature type="transmembrane region" description="Helical" evidence="1">
    <location>
        <begin position="38"/>
        <end position="61"/>
    </location>
</feature>
<keyword evidence="1" id="KW-1133">Transmembrane helix</keyword>
<accession>A0A2H0RLU7</accession>
<organism evidence="2 3">
    <name type="scientific">Candidatus Uhrbacteria bacterium CG10_big_fil_rev_8_21_14_0_10_50_16</name>
    <dbReference type="NCBI Taxonomy" id="1975039"/>
    <lineage>
        <taxon>Bacteria</taxon>
        <taxon>Candidatus Uhriibacteriota</taxon>
    </lineage>
</organism>